<dbReference type="RefSeq" id="WP_268042993.1">
    <property type="nucleotide sequence ID" value="NZ_CP104064.1"/>
</dbReference>
<proteinExistence type="predicted"/>
<sequence length="41" mass="4428">MVSSLLIVLLEDLAPYMVNGGLMLGWGVRGEPGITPLEEEK</sequence>
<gene>
    <name evidence="1" type="ORF">NZD86_15700</name>
</gene>
<protein>
    <submittedName>
        <fullName evidence="1">Uncharacterized protein</fullName>
    </submittedName>
</protein>
<name>A0ABY6Z0F3_9BACL</name>
<dbReference type="Proteomes" id="UP001164803">
    <property type="component" value="Chromosome"/>
</dbReference>
<reference evidence="1" key="1">
    <citation type="submission" date="2022-08" db="EMBL/GenBank/DDBJ databases">
        <title>Alicyclobacillus dauci DSM2870, complete genome.</title>
        <authorList>
            <person name="Wang Q."/>
            <person name="Cai R."/>
            <person name="Wang Z."/>
        </authorList>
    </citation>
    <scope>NUCLEOTIDE SEQUENCE</scope>
    <source>
        <strain evidence="1">DSM 28700</strain>
    </source>
</reference>
<dbReference type="EMBL" id="CP104064">
    <property type="protein sequence ID" value="WAH35711.1"/>
    <property type="molecule type" value="Genomic_DNA"/>
</dbReference>
<evidence type="ECO:0000313" key="2">
    <source>
        <dbReference type="Proteomes" id="UP001164803"/>
    </source>
</evidence>
<accession>A0ABY6Z0F3</accession>
<organism evidence="1 2">
    <name type="scientific">Alicyclobacillus dauci</name>
    <dbReference type="NCBI Taxonomy" id="1475485"/>
    <lineage>
        <taxon>Bacteria</taxon>
        <taxon>Bacillati</taxon>
        <taxon>Bacillota</taxon>
        <taxon>Bacilli</taxon>
        <taxon>Bacillales</taxon>
        <taxon>Alicyclobacillaceae</taxon>
        <taxon>Alicyclobacillus</taxon>
    </lineage>
</organism>
<evidence type="ECO:0000313" key="1">
    <source>
        <dbReference type="EMBL" id="WAH35711.1"/>
    </source>
</evidence>
<keyword evidence="2" id="KW-1185">Reference proteome</keyword>